<feature type="compositionally biased region" description="Basic residues" evidence="1">
    <location>
        <begin position="531"/>
        <end position="541"/>
    </location>
</feature>
<comment type="caution">
    <text evidence="2">The sequence shown here is derived from an EMBL/GenBank/DDBJ whole genome shotgun (WGS) entry which is preliminary data.</text>
</comment>
<reference evidence="2 3" key="1">
    <citation type="journal article" date="2017" name="Gigascience">
        <title>Draft genome of the honey bee ectoparasitic mite, Tropilaelaps mercedesae, is shaped by the parasitic life history.</title>
        <authorList>
            <person name="Dong X."/>
            <person name="Armstrong S.D."/>
            <person name="Xia D."/>
            <person name="Makepeace B.L."/>
            <person name="Darby A.C."/>
            <person name="Kadowaki T."/>
        </authorList>
    </citation>
    <scope>NUCLEOTIDE SEQUENCE [LARGE SCALE GENOMIC DNA]</scope>
    <source>
        <strain evidence="2">Wuxi-XJTLU</strain>
    </source>
</reference>
<gene>
    <name evidence="2" type="ORF">BIW11_03992</name>
</gene>
<name>A0A1V9XCR2_9ACAR</name>
<sequence length="626" mass="69986">MTSCALDTSMNLYCEVRNLDFGDVQYGVHIDESGGSMFDFGILRLLWRAEESLFSETLRGTLYTDRPILSDNSPRTNCATEANFLPSVRVSSFCAAFSSPRGLTSGVLVHFRRRVNFVSCMNDVCMKCMRKNRKNSLKTSTPMISARTDSGHGSVLSFVGVDVCLQLRYLTEVADDRTAGRVPRSGKVVRRSMVVSLCNCVGSILVWQTDLSCTPDSGKAFDYHRSSLAADIHRRYIRAQAISLAMAALARGSAISPVFHVMAEGGFRCLCEKWIHNSGQPADEQWRWRWLTSFGDRTKTRRRLISASRLQSVSFFVMSCRNVTIASSPADDTRVRFVHATSLLTGRRRSRVQQLDNRRTNSTYVHSCEYEHTTTRSTGTPNGIGRSSRSKLTRTVFVDITSKHSTRNSRRALIHCRQRYPLVARERALRARNLGECRPRQPSSTIAAAVVVACTPAATAVDRLTIFTERNQRTHQQRRSGGGPMELNEAKNEARYGSVPPIGVGTSDSARRITTSPRRHSGGTTDSPFTPRRKPSSALRRRPSEERRGRGRRDDVERADERRQYQKLTAGTTAAGVVRGVPKTRSLTGRQSIWRLDFTVADVDFGYEAGAPRGRALRRRQSGRPA</sequence>
<dbReference type="EMBL" id="MNPL01014925">
    <property type="protein sequence ID" value="OQR71317.1"/>
    <property type="molecule type" value="Genomic_DNA"/>
</dbReference>
<evidence type="ECO:0000256" key="1">
    <source>
        <dbReference type="SAM" id="MobiDB-lite"/>
    </source>
</evidence>
<evidence type="ECO:0000313" key="3">
    <source>
        <dbReference type="Proteomes" id="UP000192247"/>
    </source>
</evidence>
<feature type="region of interest" description="Disordered" evidence="1">
    <location>
        <begin position="468"/>
        <end position="564"/>
    </location>
</feature>
<dbReference type="AlphaFoldDB" id="A0A1V9XCR2"/>
<proteinExistence type="predicted"/>
<dbReference type="Proteomes" id="UP000192247">
    <property type="component" value="Unassembled WGS sequence"/>
</dbReference>
<protein>
    <submittedName>
        <fullName evidence="2">Uncharacterized protein</fullName>
    </submittedName>
</protein>
<feature type="compositionally biased region" description="Basic and acidic residues" evidence="1">
    <location>
        <begin position="542"/>
        <end position="564"/>
    </location>
</feature>
<dbReference type="InParanoid" id="A0A1V9XCR2"/>
<evidence type="ECO:0000313" key="2">
    <source>
        <dbReference type="EMBL" id="OQR71317.1"/>
    </source>
</evidence>
<keyword evidence="3" id="KW-1185">Reference proteome</keyword>
<accession>A0A1V9XCR2</accession>
<organism evidence="2 3">
    <name type="scientific">Tropilaelaps mercedesae</name>
    <dbReference type="NCBI Taxonomy" id="418985"/>
    <lineage>
        <taxon>Eukaryota</taxon>
        <taxon>Metazoa</taxon>
        <taxon>Ecdysozoa</taxon>
        <taxon>Arthropoda</taxon>
        <taxon>Chelicerata</taxon>
        <taxon>Arachnida</taxon>
        <taxon>Acari</taxon>
        <taxon>Parasitiformes</taxon>
        <taxon>Mesostigmata</taxon>
        <taxon>Gamasina</taxon>
        <taxon>Dermanyssoidea</taxon>
        <taxon>Laelapidae</taxon>
        <taxon>Tropilaelaps</taxon>
    </lineage>
</organism>
<feature type="compositionally biased region" description="Polar residues" evidence="1">
    <location>
        <begin position="506"/>
        <end position="528"/>
    </location>
</feature>